<feature type="repeat" description="TPR" evidence="2">
    <location>
        <begin position="114"/>
        <end position="147"/>
    </location>
</feature>
<reference evidence="5" key="1">
    <citation type="submission" date="2017-08" db="EMBL/GenBank/DDBJ databases">
        <authorList>
            <person name="Varghese N."/>
            <person name="Submissions S."/>
        </authorList>
    </citation>
    <scope>NUCLEOTIDE SEQUENCE [LARGE SCALE GENOMIC DNA]</scope>
    <source>
        <strain evidence="5">JA234</strain>
    </source>
</reference>
<protein>
    <submittedName>
        <fullName evidence="4">Tfp pilus assembly protein PilF</fullName>
    </submittedName>
</protein>
<dbReference type="RefSeq" id="WP_097029118.1">
    <property type="nucleotide sequence ID" value="NZ_OAOQ01000002.1"/>
</dbReference>
<proteinExistence type="predicted"/>
<dbReference type="InterPro" id="IPR027417">
    <property type="entry name" value="P-loop_NTPase"/>
</dbReference>
<dbReference type="PANTHER" id="PTHR12788">
    <property type="entry name" value="PROTEIN-TYROSINE SULFOTRANSFERASE 2"/>
    <property type="match status" value="1"/>
</dbReference>
<gene>
    <name evidence="4" type="ORF">SAMN05878503_10273</name>
</gene>
<dbReference type="InterPro" id="IPR019734">
    <property type="entry name" value="TPR_rpt"/>
</dbReference>
<name>A0A285CL99_9RHOB</name>
<evidence type="ECO:0000256" key="1">
    <source>
        <dbReference type="ARBA" id="ARBA00022679"/>
    </source>
</evidence>
<dbReference type="Gene3D" id="3.40.50.300">
    <property type="entry name" value="P-loop containing nucleotide triphosphate hydrolases"/>
    <property type="match status" value="1"/>
</dbReference>
<dbReference type="PANTHER" id="PTHR12788:SF10">
    <property type="entry name" value="PROTEIN-TYROSINE SULFOTRANSFERASE"/>
    <property type="match status" value="1"/>
</dbReference>
<dbReference type="SUPFAM" id="SSF48452">
    <property type="entry name" value="TPR-like"/>
    <property type="match status" value="2"/>
</dbReference>
<dbReference type="PROSITE" id="PS50005">
    <property type="entry name" value="TPR"/>
    <property type="match status" value="2"/>
</dbReference>
<evidence type="ECO:0000313" key="4">
    <source>
        <dbReference type="EMBL" id="SNX68339.1"/>
    </source>
</evidence>
<accession>A0A285CL99</accession>
<keyword evidence="1" id="KW-0808">Transferase</keyword>
<organism evidence="4 5">
    <name type="scientific">Cereibacter ovatus</name>
    <dbReference type="NCBI Taxonomy" id="439529"/>
    <lineage>
        <taxon>Bacteria</taxon>
        <taxon>Pseudomonadati</taxon>
        <taxon>Pseudomonadota</taxon>
        <taxon>Alphaproteobacteria</taxon>
        <taxon>Rhodobacterales</taxon>
        <taxon>Paracoccaceae</taxon>
        <taxon>Cereibacter</taxon>
    </lineage>
</organism>
<keyword evidence="2" id="KW-0802">TPR repeat</keyword>
<feature type="repeat" description="TPR" evidence="2">
    <location>
        <begin position="250"/>
        <end position="283"/>
    </location>
</feature>
<dbReference type="SUPFAM" id="SSF52540">
    <property type="entry name" value="P-loop containing nucleoside triphosphate hydrolases"/>
    <property type="match status" value="1"/>
</dbReference>
<evidence type="ECO:0000256" key="2">
    <source>
        <dbReference type="PROSITE-ProRule" id="PRU00339"/>
    </source>
</evidence>
<dbReference type="InterPro" id="IPR011990">
    <property type="entry name" value="TPR-like_helical_dom_sf"/>
</dbReference>
<dbReference type="Proteomes" id="UP000219467">
    <property type="component" value="Unassembled WGS sequence"/>
</dbReference>
<dbReference type="Pfam" id="PF13469">
    <property type="entry name" value="Sulfotransfer_3"/>
    <property type="match status" value="1"/>
</dbReference>
<feature type="region of interest" description="Disordered" evidence="3">
    <location>
        <begin position="57"/>
        <end position="76"/>
    </location>
</feature>
<dbReference type="EMBL" id="OAOQ01000002">
    <property type="protein sequence ID" value="SNX68339.1"/>
    <property type="molecule type" value="Genomic_DNA"/>
</dbReference>
<dbReference type="AlphaFoldDB" id="A0A285CL99"/>
<evidence type="ECO:0000313" key="5">
    <source>
        <dbReference type="Proteomes" id="UP000219467"/>
    </source>
</evidence>
<dbReference type="Pfam" id="PF13432">
    <property type="entry name" value="TPR_16"/>
    <property type="match status" value="4"/>
</dbReference>
<dbReference type="GO" id="GO:0008476">
    <property type="term" value="F:protein-tyrosine sulfotransferase activity"/>
    <property type="evidence" value="ECO:0007669"/>
    <property type="project" value="InterPro"/>
</dbReference>
<dbReference type="OrthoDB" id="9800698at2"/>
<sequence>MLPLNPAHLPKLMAEAQQLLAKGRLSEAEGRYRAILAVAPDHAAARLQLGRLLAARKPPEQPTAGKPPKPVAHPRIGRAAPVEVKALLADYNAGRMPAAEKRAAALLRAAPDSALVADVLGSARMALGQPEAALDAFRRATELEPGWSDGHLHLAQALVRLNRPAEALEPASRAAMLTPKPARALCLLALAHVRLGRPAQGLAALKAATAAEPANADAQFQLGVLHSDLRHLTEAEAAFRAAEAAGNHSALLQMRLGQVLVQQGDEAGAAVCYDKGLTAEPDHALLISRKALLLQNRGAFTEAEALFRRAIALSPATGEFYRLLSASLKMAEDDPLLAEMQRRFDDPATPDADRMQFGFALAKAMEDLKRHDRVFTYLRPANQLMRKAHPYDIATRRAEVDAILRAFSDFAPITVSGRSDAAPVFVTGMPRSGTTLVEQIIASHSRMTGGGEIGIAAREAQKVVVDARGNWRPWASLAPDEIAGMGHRYVDQIRRRFPEAVQVTDKSIQTHAWMGLIAQALPQARFVVVRRDPRDTALSIYRNVFAEGTHLYAYDLHDLGRYFRMFDELIDFWRGKMPGGFHEVQYEDLVANPEDESRRLIAACGLDWEDACLNFHENTRRVQTLSLFQVRQPIYRSSTHAWERHRDDLKELLDALEAPDA</sequence>
<keyword evidence="5" id="KW-1185">Reference proteome</keyword>
<dbReference type="SMART" id="SM00028">
    <property type="entry name" value="TPR"/>
    <property type="match status" value="7"/>
</dbReference>
<evidence type="ECO:0000256" key="3">
    <source>
        <dbReference type="SAM" id="MobiDB-lite"/>
    </source>
</evidence>
<dbReference type="InterPro" id="IPR026634">
    <property type="entry name" value="TPST-like"/>
</dbReference>
<dbReference type="Gene3D" id="1.25.40.10">
    <property type="entry name" value="Tetratricopeptide repeat domain"/>
    <property type="match status" value="2"/>
</dbReference>